<protein>
    <submittedName>
        <fullName evidence="1">Uncharacterized protein</fullName>
    </submittedName>
</protein>
<reference evidence="1" key="1">
    <citation type="submission" date="2009-08" db="EMBL/GenBank/DDBJ databases">
        <authorList>
            <person name="Cheung F."/>
            <person name="Xiao Y."/>
            <person name="Chan A."/>
            <person name="Moskal W."/>
            <person name="Town C.D."/>
        </authorList>
    </citation>
    <scope>NUCLEOTIDE SEQUENCE</scope>
</reference>
<proteinExistence type="evidence at transcript level"/>
<organism evidence="1">
    <name type="scientific">Glycine max</name>
    <name type="common">Soybean</name>
    <name type="synonym">Glycine hispida</name>
    <dbReference type="NCBI Taxonomy" id="3847"/>
    <lineage>
        <taxon>Eukaryota</taxon>
        <taxon>Viridiplantae</taxon>
        <taxon>Streptophyta</taxon>
        <taxon>Embryophyta</taxon>
        <taxon>Tracheophyta</taxon>
        <taxon>Spermatophyta</taxon>
        <taxon>Magnoliopsida</taxon>
        <taxon>eudicotyledons</taxon>
        <taxon>Gunneridae</taxon>
        <taxon>Pentapetalae</taxon>
        <taxon>rosids</taxon>
        <taxon>fabids</taxon>
        <taxon>Fabales</taxon>
        <taxon>Fabaceae</taxon>
        <taxon>Papilionoideae</taxon>
        <taxon>50 kb inversion clade</taxon>
        <taxon>NPAAA clade</taxon>
        <taxon>indigoferoid/millettioid clade</taxon>
        <taxon>Phaseoleae</taxon>
        <taxon>Glycine</taxon>
        <taxon>Glycine subgen. Soja</taxon>
    </lineage>
</organism>
<dbReference type="AlphaFoldDB" id="C6T9K4"/>
<accession>C6T9K4</accession>
<sequence>MLTNSRYLQYPLLFSNYFPEFWPKLLGLAIPSYFLLL</sequence>
<name>C6T9K4_SOYBN</name>
<dbReference type="EMBL" id="BT094177">
    <property type="protein sequence ID" value="ACU18506.1"/>
    <property type="molecule type" value="mRNA"/>
</dbReference>
<evidence type="ECO:0000313" key="1">
    <source>
        <dbReference type="EMBL" id="ACU18506.1"/>
    </source>
</evidence>